<dbReference type="Proteomes" id="UP001152803">
    <property type="component" value="Unassembled WGS sequence"/>
</dbReference>
<dbReference type="AlphaFoldDB" id="A0A9Q1I4L5"/>
<reference evidence="1" key="1">
    <citation type="journal article" date="2023" name="Science">
        <title>Genome structures resolve the early diversification of teleost fishes.</title>
        <authorList>
            <person name="Parey E."/>
            <person name="Louis A."/>
            <person name="Montfort J."/>
            <person name="Bouchez O."/>
            <person name="Roques C."/>
            <person name="Iampietro C."/>
            <person name="Lluch J."/>
            <person name="Castinel A."/>
            <person name="Donnadieu C."/>
            <person name="Desvignes T."/>
            <person name="Floi Bucao C."/>
            <person name="Jouanno E."/>
            <person name="Wen M."/>
            <person name="Mejri S."/>
            <person name="Dirks R."/>
            <person name="Jansen H."/>
            <person name="Henkel C."/>
            <person name="Chen W.J."/>
            <person name="Zahm M."/>
            <person name="Cabau C."/>
            <person name="Klopp C."/>
            <person name="Thompson A.W."/>
            <person name="Robinson-Rechavi M."/>
            <person name="Braasch I."/>
            <person name="Lecointre G."/>
            <person name="Bobe J."/>
            <person name="Postlethwait J.H."/>
            <person name="Berthelot C."/>
            <person name="Roest Crollius H."/>
            <person name="Guiguen Y."/>
        </authorList>
    </citation>
    <scope>NUCLEOTIDE SEQUENCE</scope>
    <source>
        <strain evidence="1">Concon-B</strain>
    </source>
</reference>
<accession>A0A9Q1I4L5</accession>
<proteinExistence type="predicted"/>
<evidence type="ECO:0000313" key="2">
    <source>
        <dbReference type="Proteomes" id="UP001152803"/>
    </source>
</evidence>
<comment type="caution">
    <text evidence="1">The sequence shown here is derived from an EMBL/GenBank/DDBJ whole genome shotgun (WGS) entry which is preliminary data.</text>
</comment>
<dbReference type="EMBL" id="JAFJMO010000003">
    <property type="protein sequence ID" value="KAJ8281626.1"/>
    <property type="molecule type" value="Genomic_DNA"/>
</dbReference>
<keyword evidence="2" id="KW-1185">Reference proteome</keyword>
<evidence type="ECO:0000313" key="1">
    <source>
        <dbReference type="EMBL" id="KAJ8281626.1"/>
    </source>
</evidence>
<name>A0A9Q1I4L5_CONCO</name>
<sequence>MRTLLAPTIDFKRIRRSSNNCEKPSQLTFHRPSWCWKKDATPTSVYRSCWTRDLVPTKGPRLIGPPFHPRSKLGNNP</sequence>
<gene>
    <name evidence="1" type="ORF">COCON_G00041450</name>
</gene>
<organism evidence="1 2">
    <name type="scientific">Conger conger</name>
    <name type="common">Conger eel</name>
    <name type="synonym">Muraena conger</name>
    <dbReference type="NCBI Taxonomy" id="82655"/>
    <lineage>
        <taxon>Eukaryota</taxon>
        <taxon>Metazoa</taxon>
        <taxon>Chordata</taxon>
        <taxon>Craniata</taxon>
        <taxon>Vertebrata</taxon>
        <taxon>Euteleostomi</taxon>
        <taxon>Actinopterygii</taxon>
        <taxon>Neopterygii</taxon>
        <taxon>Teleostei</taxon>
        <taxon>Anguilliformes</taxon>
        <taxon>Congridae</taxon>
        <taxon>Conger</taxon>
    </lineage>
</organism>
<protein>
    <submittedName>
        <fullName evidence="1">Uncharacterized protein</fullName>
    </submittedName>
</protein>